<comment type="caution">
    <text evidence="2">The sequence shown here is derived from an EMBL/GenBank/DDBJ whole genome shotgun (WGS) entry which is preliminary data.</text>
</comment>
<evidence type="ECO:0000313" key="3">
    <source>
        <dbReference type="Proteomes" id="UP001431783"/>
    </source>
</evidence>
<feature type="domain" description="CHK kinase-like" evidence="1">
    <location>
        <begin position="123"/>
        <end position="318"/>
    </location>
</feature>
<dbReference type="SMART" id="SM00587">
    <property type="entry name" value="CHK"/>
    <property type="match status" value="1"/>
</dbReference>
<dbReference type="SUPFAM" id="SSF56112">
    <property type="entry name" value="Protein kinase-like (PK-like)"/>
    <property type="match status" value="1"/>
</dbReference>
<dbReference type="PANTHER" id="PTHR11012">
    <property type="entry name" value="PROTEIN KINASE-LIKE DOMAIN-CONTAINING"/>
    <property type="match status" value="1"/>
</dbReference>
<evidence type="ECO:0000313" key="2">
    <source>
        <dbReference type="EMBL" id="KAK9874579.1"/>
    </source>
</evidence>
<sequence>MSTKETLQNVTKELMKIEGVEEYELHIEGDSEKGGNFLGDVTFFSIVPNNGQKEYNLVMKTAKTSNELRKSLPLGKAYEREAFMYQQMIPEFRKFIKSIGAAVEIDYVPKVLWCEVEEKMETLILENLNNVGYRVLDSTKPLNLDHVLVVLRTLGKHHALSIAMKDKSPEKFEGMTKDLSKIWIHYLANTFTNTFFKPAIERASKVLEERGRKDLASKLDEKLKENIVSLLLRETPAEDKIVVCHGDCWNNNILFKYKGSEQTTPSGLYFVDYQLSMLETPIDDLSFFLYTSCDKSVLDQFDLLLQTYYNSLASTVKMFGCELEKYLTLEKLMDQWKEYGATGLIIATLLLRIELLKPDEAPDLTEIVENGNDTSEAFCMKIDNEDLYDNRILDIFSHFAERFL</sequence>
<keyword evidence="3" id="KW-1185">Reference proteome</keyword>
<evidence type="ECO:0000259" key="1">
    <source>
        <dbReference type="SMART" id="SM00587"/>
    </source>
</evidence>
<dbReference type="PANTHER" id="PTHR11012:SF30">
    <property type="entry name" value="PROTEIN KINASE-LIKE DOMAIN-CONTAINING"/>
    <property type="match status" value="1"/>
</dbReference>
<dbReference type="Gene3D" id="3.90.1200.10">
    <property type="match status" value="1"/>
</dbReference>
<dbReference type="InterPro" id="IPR015897">
    <property type="entry name" value="CHK_kinase-like"/>
</dbReference>
<dbReference type="EMBL" id="JARQZJ010000032">
    <property type="protein sequence ID" value="KAK9874579.1"/>
    <property type="molecule type" value="Genomic_DNA"/>
</dbReference>
<dbReference type="InterPro" id="IPR011009">
    <property type="entry name" value="Kinase-like_dom_sf"/>
</dbReference>
<dbReference type="Pfam" id="PF02958">
    <property type="entry name" value="EcKL"/>
    <property type="match status" value="1"/>
</dbReference>
<protein>
    <recommendedName>
        <fullName evidence="1">CHK kinase-like domain-containing protein</fullName>
    </recommendedName>
</protein>
<accession>A0AAW1TUW3</accession>
<dbReference type="Proteomes" id="UP001431783">
    <property type="component" value="Unassembled WGS sequence"/>
</dbReference>
<gene>
    <name evidence="2" type="ORF">WA026_005412</name>
</gene>
<dbReference type="InterPro" id="IPR004119">
    <property type="entry name" value="EcKL"/>
</dbReference>
<proteinExistence type="predicted"/>
<organism evidence="2 3">
    <name type="scientific">Henosepilachna vigintioctopunctata</name>
    <dbReference type="NCBI Taxonomy" id="420089"/>
    <lineage>
        <taxon>Eukaryota</taxon>
        <taxon>Metazoa</taxon>
        <taxon>Ecdysozoa</taxon>
        <taxon>Arthropoda</taxon>
        <taxon>Hexapoda</taxon>
        <taxon>Insecta</taxon>
        <taxon>Pterygota</taxon>
        <taxon>Neoptera</taxon>
        <taxon>Endopterygota</taxon>
        <taxon>Coleoptera</taxon>
        <taxon>Polyphaga</taxon>
        <taxon>Cucujiformia</taxon>
        <taxon>Coccinelloidea</taxon>
        <taxon>Coccinellidae</taxon>
        <taxon>Epilachninae</taxon>
        <taxon>Epilachnini</taxon>
        <taxon>Henosepilachna</taxon>
    </lineage>
</organism>
<dbReference type="AlphaFoldDB" id="A0AAW1TUW3"/>
<reference evidence="2 3" key="1">
    <citation type="submission" date="2023-03" db="EMBL/GenBank/DDBJ databases">
        <title>Genome insight into feeding habits of ladybird beetles.</title>
        <authorList>
            <person name="Li H.-S."/>
            <person name="Huang Y.-H."/>
            <person name="Pang H."/>
        </authorList>
    </citation>
    <scope>NUCLEOTIDE SEQUENCE [LARGE SCALE GENOMIC DNA]</scope>
    <source>
        <strain evidence="2">SYSU_2023b</strain>
        <tissue evidence="2">Whole body</tissue>
    </source>
</reference>
<name>A0AAW1TUW3_9CUCU</name>